<evidence type="ECO:0000256" key="1">
    <source>
        <dbReference type="ARBA" id="ARBA00010875"/>
    </source>
</evidence>
<keyword evidence="4 7" id="KW-0255">Endonuclease</keyword>
<evidence type="ECO:0000256" key="5">
    <source>
        <dbReference type="ARBA" id="ARBA00022801"/>
    </source>
</evidence>
<keyword evidence="2 7" id="KW-0540">Nuclease</keyword>
<dbReference type="PANTHER" id="PTHR46986">
    <property type="entry name" value="ENDORIBONUCLEASE YBEY, CHLOROPLASTIC"/>
    <property type="match status" value="1"/>
</dbReference>
<keyword evidence="9" id="KW-1185">Reference proteome</keyword>
<sequence length="139" mass="16456">MIEFHYETDFRLENDSNYADWINRIIASEGGLSKRIDYIFCTDAYLLEMNRKYLSHDTLTDIITFDYREGKQVGGDIFISIDRVKDNAQFYNVAWESELLRVMAHGVLHLFNYKDGSDVEKAEMRAKEEEKIKLFHVEQ</sequence>
<dbReference type="SUPFAM" id="SSF55486">
    <property type="entry name" value="Metalloproteases ('zincins'), catalytic domain"/>
    <property type="match status" value="1"/>
</dbReference>
<keyword evidence="5 7" id="KW-0378">Hydrolase</keyword>
<dbReference type="Gene3D" id="3.40.390.30">
    <property type="entry name" value="Metalloproteases ('zincins'), catalytic domain"/>
    <property type="match status" value="1"/>
</dbReference>
<feature type="binding site" evidence="7">
    <location>
        <position position="109"/>
    </location>
    <ligand>
        <name>Zn(2+)</name>
        <dbReference type="ChEBI" id="CHEBI:29105"/>
        <note>catalytic</note>
    </ligand>
</feature>
<accession>A0ABU3L599</accession>
<evidence type="ECO:0000256" key="3">
    <source>
        <dbReference type="ARBA" id="ARBA00022723"/>
    </source>
</evidence>
<organism evidence="8 9">
    <name type="scientific">Pricia mediterranea</name>
    <dbReference type="NCBI Taxonomy" id="3076079"/>
    <lineage>
        <taxon>Bacteria</taxon>
        <taxon>Pseudomonadati</taxon>
        <taxon>Bacteroidota</taxon>
        <taxon>Flavobacteriia</taxon>
        <taxon>Flavobacteriales</taxon>
        <taxon>Flavobacteriaceae</taxon>
        <taxon>Pricia</taxon>
    </lineage>
</organism>
<keyword evidence="6 7" id="KW-0862">Zinc</keyword>
<keyword evidence="7" id="KW-0963">Cytoplasm</keyword>
<evidence type="ECO:0000256" key="7">
    <source>
        <dbReference type="HAMAP-Rule" id="MF_00009"/>
    </source>
</evidence>
<dbReference type="HAMAP" id="MF_00009">
    <property type="entry name" value="Endoribonucl_YbeY"/>
    <property type="match status" value="1"/>
</dbReference>
<dbReference type="RefSeq" id="WP_314014503.1">
    <property type="nucleotide sequence ID" value="NZ_JAVTTP010000001.1"/>
</dbReference>
<dbReference type="EC" id="3.1.-.-" evidence="7"/>
<comment type="function">
    <text evidence="7">Single strand-specific metallo-endoribonuclease involved in late-stage 70S ribosome quality control and in maturation of the 3' terminus of the 16S rRNA.</text>
</comment>
<dbReference type="InterPro" id="IPR023091">
    <property type="entry name" value="MetalPrtase_cat_dom_sf_prd"/>
</dbReference>
<feature type="binding site" evidence="7">
    <location>
        <position position="105"/>
    </location>
    <ligand>
        <name>Zn(2+)</name>
        <dbReference type="ChEBI" id="CHEBI:29105"/>
        <note>catalytic</note>
    </ligand>
</feature>
<comment type="subcellular location">
    <subcellularLocation>
        <location evidence="7">Cytoplasm</location>
    </subcellularLocation>
</comment>
<dbReference type="PANTHER" id="PTHR46986:SF1">
    <property type="entry name" value="ENDORIBONUCLEASE YBEY, CHLOROPLASTIC"/>
    <property type="match status" value="1"/>
</dbReference>
<name>A0ABU3L599_9FLAO</name>
<reference evidence="8 9" key="1">
    <citation type="submission" date="2023-09" db="EMBL/GenBank/DDBJ databases">
        <title>Novel taxa isolated from Blanes Bay.</title>
        <authorList>
            <person name="Rey-Velasco X."/>
            <person name="Lucena T."/>
        </authorList>
    </citation>
    <scope>NUCLEOTIDE SEQUENCE [LARGE SCALE GENOMIC DNA]</scope>
    <source>
        <strain evidence="8 9">S334</strain>
    </source>
</reference>
<dbReference type="Proteomes" id="UP001250656">
    <property type="component" value="Unassembled WGS sequence"/>
</dbReference>
<evidence type="ECO:0000256" key="2">
    <source>
        <dbReference type="ARBA" id="ARBA00022722"/>
    </source>
</evidence>
<dbReference type="EMBL" id="JAVTTP010000001">
    <property type="protein sequence ID" value="MDT7828905.1"/>
    <property type="molecule type" value="Genomic_DNA"/>
</dbReference>
<proteinExistence type="inferred from homology"/>
<evidence type="ECO:0000313" key="9">
    <source>
        <dbReference type="Proteomes" id="UP001250656"/>
    </source>
</evidence>
<keyword evidence="7" id="KW-0690">Ribosome biogenesis</keyword>
<keyword evidence="3 7" id="KW-0479">Metal-binding</keyword>
<keyword evidence="7" id="KW-0698">rRNA processing</keyword>
<evidence type="ECO:0000256" key="4">
    <source>
        <dbReference type="ARBA" id="ARBA00022759"/>
    </source>
</evidence>
<evidence type="ECO:0000256" key="6">
    <source>
        <dbReference type="ARBA" id="ARBA00022833"/>
    </source>
</evidence>
<comment type="caution">
    <text evidence="8">The sequence shown here is derived from an EMBL/GenBank/DDBJ whole genome shotgun (WGS) entry which is preliminary data.</text>
</comment>
<gene>
    <name evidence="7 8" type="primary">ybeY</name>
    <name evidence="8" type="ORF">RQM65_09555</name>
</gene>
<protein>
    <recommendedName>
        <fullName evidence="7">Endoribonuclease YbeY</fullName>
        <ecNumber evidence="7">3.1.-.-</ecNumber>
    </recommendedName>
</protein>
<evidence type="ECO:0000313" key="8">
    <source>
        <dbReference type="EMBL" id="MDT7828905.1"/>
    </source>
</evidence>
<comment type="similarity">
    <text evidence="1 7">Belongs to the endoribonuclease YbeY family.</text>
</comment>
<comment type="cofactor">
    <cofactor evidence="7">
        <name>Zn(2+)</name>
        <dbReference type="ChEBI" id="CHEBI:29105"/>
    </cofactor>
    <text evidence="7">Binds 1 zinc ion.</text>
</comment>
<dbReference type="NCBIfam" id="TIGR00043">
    <property type="entry name" value="rRNA maturation RNase YbeY"/>
    <property type="match status" value="1"/>
</dbReference>
<feature type="binding site" evidence="7">
    <location>
        <position position="115"/>
    </location>
    <ligand>
        <name>Zn(2+)</name>
        <dbReference type="ChEBI" id="CHEBI:29105"/>
        <note>catalytic</note>
    </ligand>
</feature>
<dbReference type="InterPro" id="IPR002036">
    <property type="entry name" value="YbeY"/>
</dbReference>
<dbReference type="Pfam" id="PF02130">
    <property type="entry name" value="YbeY"/>
    <property type="match status" value="1"/>
</dbReference>